<accession>A0AA88TJX8</accession>
<dbReference type="EMBL" id="JAUYZG010000015">
    <property type="protein sequence ID" value="KAK2887060.1"/>
    <property type="molecule type" value="Genomic_DNA"/>
</dbReference>
<organism evidence="1 2">
    <name type="scientific">Cirrhinus molitorella</name>
    <name type="common">mud carp</name>
    <dbReference type="NCBI Taxonomy" id="172907"/>
    <lineage>
        <taxon>Eukaryota</taxon>
        <taxon>Metazoa</taxon>
        <taxon>Chordata</taxon>
        <taxon>Craniata</taxon>
        <taxon>Vertebrata</taxon>
        <taxon>Euteleostomi</taxon>
        <taxon>Actinopterygii</taxon>
        <taxon>Neopterygii</taxon>
        <taxon>Teleostei</taxon>
        <taxon>Ostariophysi</taxon>
        <taxon>Cypriniformes</taxon>
        <taxon>Cyprinidae</taxon>
        <taxon>Labeoninae</taxon>
        <taxon>Labeonini</taxon>
        <taxon>Cirrhinus</taxon>
    </lineage>
</organism>
<comment type="caution">
    <text evidence="1">The sequence shown here is derived from an EMBL/GenBank/DDBJ whole genome shotgun (WGS) entry which is preliminary data.</text>
</comment>
<dbReference type="Proteomes" id="UP001187343">
    <property type="component" value="Unassembled WGS sequence"/>
</dbReference>
<reference evidence="1" key="1">
    <citation type="submission" date="2023-08" db="EMBL/GenBank/DDBJ databases">
        <title>Chromosome-level Genome Assembly of mud carp (Cirrhinus molitorella).</title>
        <authorList>
            <person name="Liu H."/>
        </authorList>
    </citation>
    <scope>NUCLEOTIDE SEQUENCE</scope>
    <source>
        <strain evidence="1">Prfri</strain>
        <tissue evidence="1">Muscle</tissue>
    </source>
</reference>
<gene>
    <name evidence="1" type="ORF">Q8A67_015288</name>
</gene>
<protein>
    <submittedName>
        <fullName evidence="1">Uncharacterized protein</fullName>
    </submittedName>
</protein>
<evidence type="ECO:0000313" key="2">
    <source>
        <dbReference type="Proteomes" id="UP001187343"/>
    </source>
</evidence>
<proteinExistence type="predicted"/>
<sequence>MALPWSLTSSASFTHCWDSVCAFVGVRQSLGVENERLKLMTFKVHLHSLCIAHWISYKRTATTYFIPGRESCFIFPCMRYMCLTQDNCFAAQNLFSWDV</sequence>
<name>A0AA88TJX8_9TELE</name>
<evidence type="ECO:0000313" key="1">
    <source>
        <dbReference type="EMBL" id="KAK2887060.1"/>
    </source>
</evidence>
<keyword evidence="2" id="KW-1185">Reference proteome</keyword>
<dbReference type="AlphaFoldDB" id="A0AA88TJX8"/>